<name>A0A450YXD0_9GAMM</name>
<organism evidence="2">
    <name type="scientific">Candidatus Kentrum sp. TC</name>
    <dbReference type="NCBI Taxonomy" id="2126339"/>
    <lineage>
        <taxon>Bacteria</taxon>
        <taxon>Pseudomonadati</taxon>
        <taxon>Pseudomonadota</taxon>
        <taxon>Gammaproteobacteria</taxon>
        <taxon>Candidatus Kentrum</taxon>
    </lineage>
</organism>
<evidence type="ECO:0000256" key="1">
    <source>
        <dbReference type="SAM" id="MobiDB-lite"/>
    </source>
</evidence>
<dbReference type="AlphaFoldDB" id="A0A450YXD0"/>
<dbReference type="Gene3D" id="3.90.1140.10">
    <property type="entry name" value="Cyclic phosphodiesterase"/>
    <property type="match status" value="1"/>
</dbReference>
<dbReference type="EMBL" id="CAADFT010000060">
    <property type="protein sequence ID" value="VFK46192.1"/>
    <property type="molecule type" value="Genomic_DNA"/>
</dbReference>
<gene>
    <name evidence="2" type="ORF">BECKTC1821E_GA0114239_10607</name>
</gene>
<evidence type="ECO:0000313" key="2">
    <source>
        <dbReference type="EMBL" id="VFK46192.1"/>
    </source>
</evidence>
<sequence>MNSMKTNTGDSLHHPIQLDLPIVTVDEYPSGRGRQIISDGAPPNVSTPIRQRREEPSHNKFLFIQIKDKKIIQDLSDLKSEFSPPNGSSTNIHITVNGPKRFFKKIGADGLKRKIEKYKADHPCIVIGGVGRFFNPDVQIVYMKVDCGDLRKYKLWEKPDYKYSYNPHITIYEGQDKKMAAHAYERLKSLDKKYKCTDYEFLVHTVAQSDLNP</sequence>
<evidence type="ECO:0008006" key="3">
    <source>
        <dbReference type="Google" id="ProtNLM"/>
    </source>
</evidence>
<accession>A0A450YXD0</accession>
<reference evidence="2" key="1">
    <citation type="submission" date="2019-02" db="EMBL/GenBank/DDBJ databases">
        <authorList>
            <person name="Gruber-Vodicka R. H."/>
            <person name="Seah K. B. B."/>
        </authorList>
    </citation>
    <scope>NUCLEOTIDE SEQUENCE</scope>
    <source>
        <strain evidence="2">BECK_BZ125</strain>
    </source>
</reference>
<feature type="region of interest" description="Disordered" evidence="1">
    <location>
        <begin position="31"/>
        <end position="52"/>
    </location>
</feature>
<protein>
    <recommendedName>
        <fullName evidence="3">2'-5' RNA ligase</fullName>
    </recommendedName>
</protein>
<proteinExistence type="predicted"/>